<accession>A0A9J5WQA6</accession>
<dbReference type="PANTHER" id="PTHR47599:SF4">
    <property type="entry name" value="POLYPROTEIN"/>
    <property type="match status" value="1"/>
</dbReference>
<dbReference type="Pfam" id="PF01107">
    <property type="entry name" value="MP"/>
    <property type="match status" value="1"/>
</dbReference>
<keyword evidence="3" id="KW-1185">Reference proteome</keyword>
<comment type="caution">
    <text evidence="2">The sequence shown here is derived from an EMBL/GenBank/DDBJ whole genome shotgun (WGS) entry which is preliminary data.</text>
</comment>
<gene>
    <name evidence="2" type="ORF">H5410_057474</name>
</gene>
<organism evidence="2 3">
    <name type="scientific">Solanum commersonii</name>
    <name type="common">Commerson's wild potato</name>
    <name type="synonym">Commerson's nightshade</name>
    <dbReference type="NCBI Taxonomy" id="4109"/>
    <lineage>
        <taxon>Eukaryota</taxon>
        <taxon>Viridiplantae</taxon>
        <taxon>Streptophyta</taxon>
        <taxon>Embryophyta</taxon>
        <taxon>Tracheophyta</taxon>
        <taxon>Spermatophyta</taxon>
        <taxon>Magnoliopsida</taxon>
        <taxon>eudicotyledons</taxon>
        <taxon>Gunneridae</taxon>
        <taxon>Pentapetalae</taxon>
        <taxon>asterids</taxon>
        <taxon>lamiids</taxon>
        <taxon>Solanales</taxon>
        <taxon>Solanaceae</taxon>
        <taxon>Solanoideae</taxon>
        <taxon>Solaneae</taxon>
        <taxon>Solanum</taxon>
    </lineage>
</organism>
<dbReference type="AlphaFoldDB" id="A0A9J5WQA6"/>
<dbReference type="EMBL" id="JACXVP010000011">
    <property type="protein sequence ID" value="KAG5577340.1"/>
    <property type="molecule type" value="Genomic_DNA"/>
</dbReference>
<reference evidence="2 3" key="1">
    <citation type="submission" date="2020-09" db="EMBL/GenBank/DDBJ databases">
        <title>De no assembly of potato wild relative species, Solanum commersonii.</title>
        <authorList>
            <person name="Cho K."/>
        </authorList>
    </citation>
    <scope>NUCLEOTIDE SEQUENCE [LARGE SCALE GENOMIC DNA]</scope>
    <source>
        <strain evidence="2">LZ3.2</strain>
        <tissue evidence="2">Leaf</tissue>
    </source>
</reference>
<feature type="non-terminal residue" evidence="2">
    <location>
        <position position="253"/>
    </location>
</feature>
<protein>
    <recommendedName>
        <fullName evidence="4">Polyprotein</fullName>
    </recommendedName>
</protein>
<evidence type="ECO:0008006" key="4">
    <source>
        <dbReference type="Google" id="ProtNLM"/>
    </source>
</evidence>
<sequence>DYHISTIEQTIPLESDHVDIKLLNPKALEKYSRKYNYLHFGLVQIVVKPLSRKGLDTSLLLCLRDSRFLGFNNSLLGMVETSLCSGPIFFDCFPNFTVSLKDINILDSLTLNVKTSNYKTKIGSLPVAIIYRIQYKGMSSAFNTGAMRSSYKGETIQQFSSGTISISFQRSLSQIISTPSSSIPPEVEIARHSVSSFPTRVEAVNFYSRIPQAKYYVETPPLTEVPDDQPQSPTYSSLGGEMGVLTQDFQIDK</sequence>
<evidence type="ECO:0000313" key="3">
    <source>
        <dbReference type="Proteomes" id="UP000824120"/>
    </source>
</evidence>
<dbReference type="InterPro" id="IPR051596">
    <property type="entry name" value="Caulimoviridae_Movement"/>
</dbReference>
<name>A0A9J5WQA6_SOLCO</name>
<dbReference type="PANTHER" id="PTHR47599">
    <property type="entry name" value="CELL-TO-CELL MOVEMENT PROTEIN"/>
    <property type="match status" value="1"/>
</dbReference>
<feature type="region of interest" description="Disordered" evidence="1">
    <location>
        <begin position="221"/>
        <end position="240"/>
    </location>
</feature>
<evidence type="ECO:0000256" key="1">
    <source>
        <dbReference type="SAM" id="MobiDB-lite"/>
    </source>
</evidence>
<dbReference type="Proteomes" id="UP000824120">
    <property type="component" value="Chromosome 11"/>
</dbReference>
<proteinExistence type="predicted"/>
<dbReference type="InterPro" id="IPR028919">
    <property type="entry name" value="Viral_movement"/>
</dbReference>
<evidence type="ECO:0000313" key="2">
    <source>
        <dbReference type="EMBL" id="KAG5577340.1"/>
    </source>
</evidence>
<dbReference type="OrthoDB" id="1429427at2759"/>